<organism evidence="1">
    <name type="scientific">Rhizophora mucronata</name>
    <name type="common">Asiatic mangrove</name>
    <dbReference type="NCBI Taxonomy" id="61149"/>
    <lineage>
        <taxon>Eukaryota</taxon>
        <taxon>Viridiplantae</taxon>
        <taxon>Streptophyta</taxon>
        <taxon>Embryophyta</taxon>
        <taxon>Tracheophyta</taxon>
        <taxon>Spermatophyta</taxon>
        <taxon>Magnoliopsida</taxon>
        <taxon>eudicotyledons</taxon>
        <taxon>Gunneridae</taxon>
        <taxon>Pentapetalae</taxon>
        <taxon>rosids</taxon>
        <taxon>fabids</taxon>
        <taxon>Malpighiales</taxon>
        <taxon>Rhizophoraceae</taxon>
        <taxon>Rhizophora</taxon>
    </lineage>
</organism>
<sequence length="47" mass="5787">MNEYEKPYKITRERMQNTDRTFVMLLIFPDGASDLVLYRRTIMEERD</sequence>
<protein>
    <submittedName>
        <fullName evidence="1">Uncharacterized protein</fullName>
    </submittedName>
</protein>
<name>A0A2P2NB45_RHIMU</name>
<reference evidence="1" key="1">
    <citation type="submission" date="2018-02" db="EMBL/GenBank/DDBJ databases">
        <title>Rhizophora mucronata_Transcriptome.</title>
        <authorList>
            <person name="Meera S.P."/>
            <person name="Sreeshan A."/>
            <person name="Augustine A."/>
        </authorList>
    </citation>
    <scope>NUCLEOTIDE SEQUENCE</scope>
    <source>
        <tissue evidence="1">Leaf</tissue>
    </source>
</reference>
<dbReference type="AlphaFoldDB" id="A0A2P2NB45"/>
<dbReference type="EMBL" id="GGEC01059211">
    <property type="protein sequence ID" value="MBX39695.1"/>
    <property type="molecule type" value="Transcribed_RNA"/>
</dbReference>
<evidence type="ECO:0000313" key="1">
    <source>
        <dbReference type="EMBL" id="MBX39695.1"/>
    </source>
</evidence>
<proteinExistence type="predicted"/>
<accession>A0A2P2NB45</accession>